<dbReference type="VEuPathDB" id="ToxoDB:EAH_00051920"/>
<dbReference type="AlphaFoldDB" id="U6GMI3"/>
<evidence type="ECO:0000256" key="4">
    <source>
        <dbReference type="RuleBase" id="RU003671"/>
    </source>
</evidence>
<dbReference type="PRINTS" id="PR00339">
    <property type="entry name" value="PCNACYCLIN"/>
</dbReference>
<organism evidence="7 8">
    <name type="scientific">Eimeria acervulina</name>
    <name type="common">Coccidian parasite</name>
    <dbReference type="NCBI Taxonomy" id="5801"/>
    <lineage>
        <taxon>Eukaryota</taxon>
        <taxon>Sar</taxon>
        <taxon>Alveolata</taxon>
        <taxon>Apicomplexa</taxon>
        <taxon>Conoidasida</taxon>
        <taxon>Coccidia</taxon>
        <taxon>Eucoccidiorida</taxon>
        <taxon>Eimeriorina</taxon>
        <taxon>Eimeriidae</taxon>
        <taxon>Eimeria</taxon>
    </lineage>
</organism>
<evidence type="ECO:0000313" key="8">
    <source>
        <dbReference type="Proteomes" id="UP000018050"/>
    </source>
</evidence>
<dbReference type="PANTHER" id="PTHR11352">
    <property type="entry name" value="PROLIFERATING CELL NUCLEAR ANTIGEN"/>
    <property type="match status" value="1"/>
</dbReference>
<dbReference type="Gene3D" id="3.70.10.10">
    <property type="match status" value="2"/>
</dbReference>
<dbReference type="EMBL" id="HG671221">
    <property type="protein sequence ID" value="CDI80488.1"/>
    <property type="molecule type" value="Genomic_DNA"/>
</dbReference>
<dbReference type="OrthoDB" id="328920at2759"/>
<comment type="function">
    <text evidence="3">This protein is an auxiliary protein of DNA polymerase delta and is involved in the control of eukaryotic DNA replication by increasing the polymerase's processivity during elongation of the leading strand.</text>
</comment>
<dbReference type="Proteomes" id="UP000018050">
    <property type="component" value="Unassembled WGS sequence"/>
</dbReference>
<dbReference type="OMA" id="MDNSHIS"/>
<dbReference type="GO" id="GO:0006298">
    <property type="term" value="P:mismatch repair"/>
    <property type="evidence" value="ECO:0007669"/>
    <property type="project" value="TreeGrafter"/>
</dbReference>
<evidence type="ECO:0000256" key="1">
    <source>
        <dbReference type="ARBA" id="ARBA00010462"/>
    </source>
</evidence>
<dbReference type="GO" id="GO:0006272">
    <property type="term" value="P:leading strand elongation"/>
    <property type="evidence" value="ECO:0007669"/>
    <property type="project" value="TreeGrafter"/>
</dbReference>
<dbReference type="InterPro" id="IPR022648">
    <property type="entry name" value="Pr_cel_nuc_antig_N"/>
</dbReference>
<evidence type="ECO:0000259" key="6">
    <source>
        <dbReference type="Pfam" id="PF02747"/>
    </source>
</evidence>
<dbReference type="InterPro" id="IPR022649">
    <property type="entry name" value="Pr_cel_nuc_antig_C"/>
</dbReference>
<protein>
    <recommendedName>
        <fullName evidence="3">DNA sliding clamp PCNA</fullName>
    </recommendedName>
</protein>
<dbReference type="InterPro" id="IPR000730">
    <property type="entry name" value="Pr_cel_nuc_antig"/>
</dbReference>
<sequence>MFECSIDGLTLKRFFEALKDTCVETNFICDSDGCTMQAMDESHVALVSTTWCMDLFHKYRCDSQVTLGLSVATILKAIQPVKSNKHIVHLSTLKGSDEDEEVLHIAIEDPERKVRIRCEKDSLILSAKGENLAVTRVIHAPDMQCSESFEQDFAVRYLSNFVKGASLCERLEVALSRNTPMRFTFPLPSAGQQQQSAAAAAALMSVDSEEVSALRFYVAPKIDED</sequence>
<reference evidence="7" key="1">
    <citation type="submission" date="2013-10" db="EMBL/GenBank/DDBJ databases">
        <title>Genomic analysis of the causative agents of coccidiosis in chickens.</title>
        <authorList>
            <person name="Reid A.J."/>
            <person name="Blake D."/>
            <person name="Billington K."/>
            <person name="Browne H."/>
            <person name="Dunn M."/>
            <person name="Hung S."/>
            <person name="Kawahara F."/>
            <person name="Miranda-Saavedra D."/>
            <person name="Mourier T."/>
            <person name="Nagra H."/>
            <person name="Otto T.D."/>
            <person name="Rawlings N."/>
            <person name="Sanchez A."/>
            <person name="Sanders M."/>
            <person name="Subramaniam C."/>
            <person name="Tay Y."/>
            <person name="Dear P."/>
            <person name="Doerig C."/>
            <person name="Gruber A."/>
            <person name="Parkinson J."/>
            <person name="Shirley M."/>
            <person name="Wan K.L."/>
            <person name="Berriman M."/>
            <person name="Tomley F."/>
            <person name="Pain A."/>
        </authorList>
    </citation>
    <scope>NUCLEOTIDE SEQUENCE</scope>
    <source>
        <strain evidence="7">Houghton</strain>
    </source>
</reference>
<evidence type="ECO:0000256" key="3">
    <source>
        <dbReference type="RuleBase" id="RU000641"/>
    </source>
</evidence>
<dbReference type="Pfam" id="PF02747">
    <property type="entry name" value="PCNA_C"/>
    <property type="match status" value="1"/>
</dbReference>
<comment type="similarity">
    <text evidence="1 4">Belongs to the PCNA family.</text>
</comment>
<dbReference type="InterPro" id="IPR046938">
    <property type="entry name" value="DNA_clamp_sf"/>
</dbReference>
<dbReference type="SUPFAM" id="SSF55979">
    <property type="entry name" value="DNA clamp"/>
    <property type="match status" value="1"/>
</dbReference>
<gene>
    <name evidence="7" type="ORF">EAH_00051920</name>
</gene>
<keyword evidence="4" id="KW-0235">DNA replication</keyword>
<proteinExistence type="inferred from homology"/>
<evidence type="ECO:0000259" key="5">
    <source>
        <dbReference type="Pfam" id="PF00705"/>
    </source>
</evidence>
<evidence type="ECO:0000256" key="2">
    <source>
        <dbReference type="ARBA" id="ARBA00023125"/>
    </source>
</evidence>
<feature type="domain" description="Proliferating cell nuclear antigen PCNA N-terminal" evidence="5">
    <location>
        <begin position="1"/>
        <end position="112"/>
    </location>
</feature>
<dbReference type="Pfam" id="PF00705">
    <property type="entry name" value="PCNA_N"/>
    <property type="match status" value="1"/>
</dbReference>
<dbReference type="GO" id="GO:0030337">
    <property type="term" value="F:DNA polymerase processivity factor activity"/>
    <property type="evidence" value="ECO:0007669"/>
    <property type="project" value="InterPro"/>
</dbReference>
<name>U6GMI3_EIMAC</name>
<dbReference type="GeneID" id="25273262"/>
<dbReference type="GO" id="GO:0043626">
    <property type="term" value="C:PCNA complex"/>
    <property type="evidence" value="ECO:0007669"/>
    <property type="project" value="TreeGrafter"/>
</dbReference>
<dbReference type="PANTHER" id="PTHR11352:SF0">
    <property type="entry name" value="PROLIFERATING CELL NUCLEAR ANTIGEN"/>
    <property type="match status" value="1"/>
</dbReference>
<accession>U6GMI3</accession>
<dbReference type="GO" id="GO:0019985">
    <property type="term" value="P:translesion synthesis"/>
    <property type="evidence" value="ECO:0007669"/>
    <property type="project" value="TreeGrafter"/>
</dbReference>
<dbReference type="GO" id="GO:0006275">
    <property type="term" value="P:regulation of DNA replication"/>
    <property type="evidence" value="ECO:0007669"/>
    <property type="project" value="InterPro"/>
</dbReference>
<evidence type="ECO:0000313" key="7">
    <source>
        <dbReference type="EMBL" id="CDI80488.1"/>
    </source>
</evidence>
<feature type="domain" description="Proliferating cell nuclear antigen PCNA C-terminal" evidence="6">
    <location>
        <begin position="142"/>
        <end position="195"/>
    </location>
</feature>
<dbReference type="GO" id="GO:0003677">
    <property type="term" value="F:DNA binding"/>
    <property type="evidence" value="ECO:0007669"/>
    <property type="project" value="UniProtKB-KW"/>
</dbReference>
<keyword evidence="3" id="KW-0539">Nucleus</keyword>
<keyword evidence="2 4" id="KW-0238">DNA-binding</keyword>
<keyword evidence="8" id="KW-1185">Reference proteome</keyword>
<dbReference type="RefSeq" id="XP_013249561.1">
    <property type="nucleotide sequence ID" value="XM_013394107.1"/>
</dbReference>
<comment type="subcellular location">
    <subcellularLocation>
        <location evidence="3">Nucleus</location>
    </subcellularLocation>
</comment>
<reference evidence="7" key="2">
    <citation type="submission" date="2013-10" db="EMBL/GenBank/DDBJ databases">
        <authorList>
            <person name="Aslett M."/>
        </authorList>
    </citation>
    <scope>NUCLEOTIDE SEQUENCE</scope>
    <source>
        <strain evidence="7">Houghton</strain>
    </source>
</reference>
<dbReference type="CDD" id="cd00577">
    <property type="entry name" value="PCNA"/>
    <property type="match status" value="1"/>
</dbReference>